<comment type="caution">
    <text evidence="6">The sequence shown here is derived from an EMBL/GenBank/DDBJ whole genome shotgun (WGS) entry which is preliminary data.</text>
</comment>
<evidence type="ECO:0000256" key="3">
    <source>
        <dbReference type="ARBA" id="ARBA00023163"/>
    </source>
</evidence>
<evidence type="ECO:0000313" key="7">
    <source>
        <dbReference type="Proteomes" id="UP000468531"/>
    </source>
</evidence>
<protein>
    <submittedName>
        <fullName evidence="6">TetR/AcrR family transcriptional regulator</fullName>
    </submittedName>
</protein>
<evidence type="ECO:0000259" key="5">
    <source>
        <dbReference type="PROSITE" id="PS50977"/>
    </source>
</evidence>
<dbReference type="Pfam" id="PF21993">
    <property type="entry name" value="TetR_C_13_2"/>
    <property type="match status" value="1"/>
</dbReference>
<keyword evidence="2 4" id="KW-0238">DNA-binding</keyword>
<evidence type="ECO:0000256" key="1">
    <source>
        <dbReference type="ARBA" id="ARBA00023015"/>
    </source>
</evidence>
<gene>
    <name evidence="6" type="ORF">FNJ47_21510</name>
</gene>
<dbReference type="GO" id="GO:0003677">
    <property type="term" value="F:DNA binding"/>
    <property type="evidence" value="ECO:0007669"/>
    <property type="project" value="UniProtKB-UniRule"/>
</dbReference>
<feature type="DNA-binding region" description="H-T-H motif" evidence="4">
    <location>
        <begin position="25"/>
        <end position="44"/>
    </location>
</feature>
<proteinExistence type="predicted"/>
<dbReference type="SUPFAM" id="SSF48498">
    <property type="entry name" value="Tetracyclin repressor-like, C-terminal domain"/>
    <property type="match status" value="1"/>
</dbReference>
<dbReference type="InterPro" id="IPR001647">
    <property type="entry name" value="HTH_TetR"/>
</dbReference>
<dbReference type="PANTHER" id="PTHR47506">
    <property type="entry name" value="TRANSCRIPTIONAL REGULATORY PROTEIN"/>
    <property type="match status" value="1"/>
</dbReference>
<dbReference type="AlphaFoldDB" id="A0A6P1BJE7"/>
<reference evidence="6 7" key="1">
    <citation type="journal article" date="2020" name="Arch. Microbiol.">
        <title>Bradyrhizobium uaiense sp. nov., a new highly efficient cowpea symbiont.</title>
        <authorList>
            <person name="Cabral Michel D."/>
            <person name="Azarias Guimaraes A."/>
            <person name="Martins da Costa E."/>
            <person name="Soares de Carvalho T."/>
            <person name="Balsanelli E."/>
            <person name="Willems A."/>
            <person name="Maltempi de Souza E."/>
            <person name="de Souza Moreira F.M."/>
        </authorList>
    </citation>
    <scope>NUCLEOTIDE SEQUENCE [LARGE SCALE GENOMIC DNA]</scope>
    <source>
        <strain evidence="6 7">UFLA 03-164</strain>
    </source>
</reference>
<evidence type="ECO:0000313" key="6">
    <source>
        <dbReference type="EMBL" id="NEU98329.1"/>
    </source>
</evidence>
<dbReference type="EMBL" id="VKHP01000088">
    <property type="protein sequence ID" value="NEU98329.1"/>
    <property type="molecule type" value="Genomic_DNA"/>
</dbReference>
<accession>A0A6P1BJE7</accession>
<feature type="domain" description="HTH tetR-type" evidence="5">
    <location>
        <begin position="2"/>
        <end position="62"/>
    </location>
</feature>
<dbReference type="InterPro" id="IPR009057">
    <property type="entry name" value="Homeodomain-like_sf"/>
</dbReference>
<keyword evidence="7" id="KW-1185">Reference proteome</keyword>
<keyword evidence="3" id="KW-0804">Transcription</keyword>
<dbReference type="InterPro" id="IPR036271">
    <property type="entry name" value="Tet_transcr_reg_TetR-rel_C_sf"/>
</dbReference>
<evidence type="ECO:0000256" key="4">
    <source>
        <dbReference type="PROSITE-ProRule" id="PRU00335"/>
    </source>
</evidence>
<evidence type="ECO:0000256" key="2">
    <source>
        <dbReference type="ARBA" id="ARBA00023125"/>
    </source>
</evidence>
<dbReference type="Pfam" id="PF00440">
    <property type="entry name" value="TetR_N"/>
    <property type="match status" value="1"/>
</dbReference>
<dbReference type="RefSeq" id="WP_163156540.1">
    <property type="nucleotide sequence ID" value="NZ_VKHP01000088.1"/>
</dbReference>
<dbReference type="Proteomes" id="UP000468531">
    <property type="component" value="Unassembled WGS sequence"/>
</dbReference>
<dbReference type="PROSITE" id="PS50977">
    <property type="entry name" value="HTH_TETR_2"/>
    <property type="match status" value="1"/>
</dbReference>
<dbReference type="InterPro" id="IPR054156">
    <property type="entry name" value="YxaF_TetR_C"/>
</dbReference>
<dbReference type="PANTHER" id="PTHR47506:SF1">
    <property type="entry name" value="HTH-TYPE TRANSCRIPTIONAL REGULATOR YJDC"/>
    <property type="match status" value="1"/>
</dbReference>
<keyword evidence="1" id="KW-0805">Transcription regulation</keyword>
<dbReference type="Gene3D" id="1.10.357.10">
    <property type="entry name" value="Tetracycline Repressor, domain 2"/>
    <property type="match status" value="1"/>
</dbReference>
<dbReference type="SUPFAM" id="SSF46689">
    <property type="entry name" value="Homeodomain-like"/>
    <property type="match status" value="1"/>
</dbReference>
<name>A0A6P1BJE7_9BRAD</name>
<organism evidence="6 7">
    <name type="scientific">Bradyrhizobium uaiense</name>
    <dbReference type="NCBI Taxonomy" id="2594946"/>
    <lineage>
        <taxon>Bacteria</taxon>
        <taxon>Pseudomonadati</taxon>
        <taxon>Pseudomonadota</taxon>
        <taxon>Alphaproteobacteria</taxon>
        <taxon>Hyphomicrobiales</taxon>
        <taxon>Nitrobacteraceae</taxon>
        <taxon>Bradyrhizobium</taxon>
    </lineage>
</organism>
<sequence>MQSKREKILETAIRLFELEGIQAVGIERIIAESGVTKMTMYNQFGSKEALIVEALEECGRRSLQSLKAFVARSRSPRGKIKAIFRWHDAWFHRANFEGCVFNNVAGEVHDKKSEVRRVVLRYKRAMESYIASLLTEAGVTSHEKLAAQIMLLIEGATVMAYVGGKPDSAIKAWAAFEPFLTPHTMFQPA</sequence>
<dbReference type="PRINTS" id="PR00455">
    <property type="entry name" value="HTHTETR"/>
</dbReference>